<dbReference type="EMBL" id="GBXM01081401">
    <property type="protein sequence ID" value="JAH27176.1"/>
    <property type="molecule type" value="Transcribed_RNA"/>
</dbReference>
<protein>
    <submittedName>
        <fullName evidence="1">Uncharacterized protein</fullName>
    </submittedName>
</protein>
<evidence type="ECO:0000313" key="1">
    <source>
        <dbReference type="EMBL" id="JAH27176.1"/>
    </source>
</evidence>
<proteinExistence type="predicted"/>
<organism evidence="1">
    <name type="scientific">Anguilla anguilla</name>
    <name type="common">European freshwater eel</name>
    <name type="synonym">Muraena anguilla</name>
    <dbReference type="NCBI Taxonomy" id="7936"/>
    <lineage>
        <taxon>Eukaryota</taxon>
        <taxon>Metazoa</taxon>
        <taxon>Chordata</taxon>
        <taxon>Craniata</taxon>
        <taxon>Vertebrata</taxon>
        <taxon>Euteleostomi</taxon>
        <taxon>Actinopterygii</taxon>
        <taxon>Neopterygii</taxon>
        <taxon>Teleostei</taxon>
        <taxon>Anguilliformes</taxon>
        <taxon>Anguillidae</taxon>
        <taxon>Anguilla</taxon>
    </lineage>
</organism>
<dbReference type="AlphaFoldDB" id="A0A0E9RDE0"/>
<accession>A0A0E9RDE0</accession>
<reference evidence="1" key="2">
    <citation type="journal article" date="2015" name="Fish Shellfish Immunol.">
        <title>Early steps in the European eel (Anguilla anguilla)-Vibrio vulnificus interaction in the gills: Role of the RtxA13 toxin.</title>
        <authorList>
            <person name="Callol A."/>
            <person name="Pajuelo D."/>
            <person name="Ebbesson L."/>
            <person name="Teles M."/>
            <person name="MacKenzie S."/>
            <person name="Amaro C."/>
        </authorList>
    </citation>
    <scope>NUCLEOTIDE SEQUENCE</scope>
</reference>
<name>A0A0E9RDE0_ANGAN</name>
<reference evidence="1" key="1">
    <citation type="submission" date="2014-11" db="EMBL/GenBank/DDBJ databases">
        <authorList>
            <person name="Amaro Gonzalez C."/>
        </authorList>
    </citation>
    <scope>NUCLEOTIDE SEQUENCE</scope>
</reference>
<sequence length="50" mass="5398">MVHELRSHNAGGLCEWSRSLISQWGQNPPSLGNTVAVVIATGQPGLVWSR</sequence>